<evidence type="ECO:0000256" key="1">
    <source>
        <dbReference type="ARBA" id="ARBA00022737"/>
    </source>
</evidence>
<dbReference type="SUPFAM" id="SSF81872">
    <property type="entry name" value="BRCA2 helical domain"/>
    <property type="match status" value="1"/>
</dbReference>
<evidence type="ECO:0000259" key="7">
    <source>
        <dbReference type="Pfam" id="PF09103"/>
    </source>
</evidence>
<dbReference type="SUPFAM" id="SSF81878">
    <property type="entry name" value="BRCA2 tower domain"/>
    <property type="match status" value="1"/>
</dbReference>
<keyword evidence="2" id="KW-0227">DNA damage</keyword>
<dbReference type="GO" id="GO:0003677">
    <property type="term" value="F:DNA binding"/>
    <property type="evidence" value="ECO:0007669"/>
    <property type="project" value="UniProtKB-KW"/>
</dbReference>
<evidence type="ECO:0000256" key="4">
    <source>
        <dbReference type="ARBA" id="ARBA00023172"/>
    </source>
</evidence>
<dbReference type="Proteomes" id="UP001454036">
    <property type="component" value="Unassembled WGS sequence"/>
</dbReference>
<proteinExistence type="predicted"/>
<evidence type="ECO:0000256" key="5">
    <source>
        <dbReference type="ARBA" id="ARBA00023204"/>
    </source>
</evidence>
<keyword evidence="4" id="KW-0233">DNA recombination</keyword>
<dbReference type="Pfam" id="PF09103">
    <property type="entry name" value="BRCA-2_OB1"/>
    <property type="match status" value="1"/>
</dbReference>
<keyword evidence="10" id="KW-1185">Reference proteome</keyword>
<dbReference type="InterPro" id="IPR012340">
    <property type="entry name" value="NA-bd_OB-fold"/>
</dbReference>
<reference evidence="9 10" key="1">
    <citation type="submission" date="2024-01" db="EMBL/GenBank/DDBJ databases">
        <title>The complete chloroplast genome sequence of Lithospermum erythrorhizon: insights into the phylogenetic relationship among Boraginaceae species and the maternal lineages of purple gromwells.</title>
        <authorList>
            <person name="Okada T."/>
            <person name="Watanabe K."/>
        </authorList>
    </citation>
    <scope>NUCLEOTIDE SEQUENCE [LARGE SCALE GENOMIC DNA]</scope>
</reference>
<evidence type="ECO:0000313" key="9">
    <source>
        <dbReference type="EMBL" id="GAA0162350.1"/>
    </source>
</evidence>
<feature type="region of interest" description="Disordered" evidence="6">
    <location>
        <begin position="283"/>
        <end position="319"/>
    </location>
</feature>
<dbReference type="PANTHER" id="PTHR11289">
    <property type="entry name" value="BREAST CANCER TYPE 2 SUSCEPTIBILITY PROTEIN BRCA2"/>
    <property type="match status" value="1"/>
</dbReference>
<dbReference type="CDD" id="cd04493">
    <property type="entry name" value="BRCA2DBD_OB1"/>
    <property type="match status" value="1"/>
</dbReference>
<keyword evidence="3 9" id="KW-0238">DNA-binding</keyword>
<evidence type="ECO:0000256" key="6">
    <source>
        <dbReference type="SAM" id="MobiDB-lite"/>
    </source>
</evidence>
<feature type="domain" description="BRCA2 OB1" evidence="7">
    <location>
        <begin position="596"/>
        <end position="722"/>
    </location>
</feature>
<dbReference type="InterPro" id="IPR015187">
    <property type="entry name" value="BRCA2_OB_1"/>
</dbReference>
<dbReference type="AlphaFoldDB" id="A0AAV3QI83"/>
<feature type="domain" description="Breast cancer type 2 susceptibility protein helical" evidence="8">
    <location>
        <begin position="523"/>
        <end position="591"/>
    </location>
</feature>
<evidence type="ECO:0000256" key="3">
    <source>
        <dbReference type="ARBA" id="ARBA00023125"/>
    </source>
</evidence>
<dbReference type="InterPro" id="IPR036315">
    <property type="entry name" value="BRCA2_hlx_sf"/>
</dbReference>
<dbReference type="InterPro" id="IPR015525">
    <property type="entry name" value="BRCA2"/>
</dbReference>
<dbReference type="Gene3D" id="2.40.50.140">
    <property type="entry name" value="Nucleic acid-binding proteins"/>
    <property type="match status" value="4"/>
</dbReference>
<dbReference type="GO" id="GO:0000724">
    <property type="term" value="P:double-strand break repair via homologous recombination"/>
    <property type="evidence" value="ECO:0007669"/>
    <property type="project" value="InterPro"/>
</dbReference>
<dbReference type="PROSITE" id="PS50138">
    <property type="entry name" value="BRCA2_REPEAT"/>
    <property type="match status" value="2"/>
</dbReference>
<dbReference type="Pfam" id="PF09169">
    <property type="entry name" value="BRCA-2_helical"/>
    <property type="match status" value="1"/>
</dbReference>
<dbReference type="PANTHER" id="PTHR11289:SF0">
    <property type="entry name" value="BREAST CANCER TYPE 2 SUSCEPTIBILITY PROTEIN"/>
    <property type="match status" value="1"/>
</dbReference>
<protein>
    <submittedName>
        <fullName evidence="9">Damaged DNA-binding protein</fullName>
    </submittedName>
</protein>
<dbReference type="EMBL" id="BAABME010004430">
    <property type="protein sequence ID" value="GAA0162350.1"/>
    <property type="molecule type" value="Genomic_DNA"/>
</dbReference>
<keyword evidence="5" id="KW-0234">DNA repair</keyword>
<dbReference type="SUPFAM" id="SSF50249">
    <property type="entry name" value="Nucleic acid-binding proteins"/>
    <property type="match status" value="3"/>
</dbReference>
<gene>
    <name evidence="9" type="ORF">LIER_18458</name>
</gene>
<dbReference type="FunFam" id="2.40.50.140:FF:000262">
    <property type="entry name" value="Protein BREAST CANCER SUSCEPTIBILITY 2 homolog B"/>
    <property type="match status" value="1"/>
</dbReference>
<dbReference type="Pfam" id="PF00634">
    <property type="entry name" value="BRCA2"/>
    <property type="match status" value="2"/>
</dbReference>
<evidence type="ECO:0000259" key="8">
    <source>
        <dbReference type="Pfam" id="PF09169"/>
    </source>
</evidence>
<dbReference type="InterPro" id="IPR015252">
    <property type="entry name" value="BRCA2_hlx"/>
</dbReference>
<sequence>MATWKIISDSGNNFRFKISDEQLHIKQSPVPDPLRLPSMSDLLLQGCGKLMENGNVNAEDTPMFCTGSGKSVAVRPSSVSRALSILGDEDDVFQSSGRVVGVENGFNHSNSISNSRGAIGKQNSSLKRIATDSNSMFTTGSGKAVNISATGLNKAKTLLGLGENDLDSFEGFKSIRKESTPNQHTNGKIPYQLDRSSCATAEMHMSSFDGMFNSSGYDLEDAPDFVPSNTKPPPIKFHTAGGRSISVSTDALRRARSLLGDPELGNLLKEEDESNPYFQVFNDTTFNDKRSITENGTTTPGHDEKDESGNSSSKNFTSPLRSASYLKSSAIRLQNMGPGNNLIQRFNAEADERSEGNHGGRPFHRKILNGKNCIPKVEYKENGICPRNNLQECPPTRTLVDITNTAERENSQNFGEKQLLGIKSSPSPFKKPRISRFITPMSKGIPSFPSVSTLAPRESCLKERVSTRYPFQIVRPYIREYFMEAPQSCQNKPENLSDHVKKMSSASAARYSFQDESGLEGDGPEPFYHMLSQSGVTMQHISKEWVANHYKWIVWKLACYERGYPAKFSGKFLTVPSILEELKYRYEREVNYGHRSAIKRILEGDAQSSSEMVLCISSVCSPGNLTIEFQSIPSDAAAKCPTAKIELTDGWYSVYGVLDVLLSRQLAAGKLFVGQKLRIWGAALVGWAGPTSPLEASESTSLQLHMNGTYKAHWADRLGFCKGQGLPLAFRSIKSAGGPVPCTMVGISRVYPVLYRERVTGGGFIVRSERMESKAVHLFNQRRCSVVEEIMSNFQSFGHDQDSEEGAKILNMLETAAEPELLMAEMTTEQLSSFASYRAKVEARRQSDIQRSVEEALEASGLSKRDVSPFMRLRVVGITIMSHPQRFRQQDGLITIWNPTEKQKLDFVEGQTYAVSGLIPVSSDSTTLYLQARGSTSRWLCLSQLSFDDFEPRRSTSVANLGYVPLSSEFDIAAFVIHVGEVYTEGYQMKQWVFLSDGSVSGLQSGEHLDSLLAIKFCSPCPGHELVPLINYNLAGSTVGFCNLIKRAKDNMNNLWVAEATENSTYYLNYGDNQSRHLRDSAEHAQNWARIANSTIEKLKEKVISIIGHCK</sequence>
<evidence type="ECO:0000313" key="10">
    <source>
        <dbReference type="Proteomes" id="UP001454036"/>
    </source>
</evidence>
<feature type="compositionally biased region" description="Polar residues" evidence="6">
    <location>
        <begin position="309"/>
        <end position="319"/>
    </location>
</feature>
<keyword evidence="1" id="KW-0677">Repeat</keyword>
<evidence type="ECO:0000256" key="2">
    <source>
        <dbReference type="ARBA" id="ARBA00022763"/>
    </source>
</evidence>
<organism evidence="9 10">
    <name type="scientific">Lithospermum erythrorhizon</name>
    <name type="common">Purple gromwell</name>
    <name type="synonym">Lithospermum officinale var. erythrorhizon</name>
    <dbReference type="NCBI Taxonomy" id="34254"/>
    <lineage>
        <taxon>Eukaryota</taxon>
        <taxon>Viridiplantae</taxon>
        <taxon>Streptophyta</taxon>
        <taxon>Embryophyta</taxon>
        <taxon>Tracheophyta</taxon>
        <taxon>Spermatophyta</taxon>
        <taxon>Magnoliopsida</taxon>
        <taxon>eudicotyledons</taxon>
        <taxon>Gunneridae</taxon>
        <taxon>Pentapetalae</taxon>
        <taxon>asterids</taxon>
        <taxon>lamiids</taxon>
        <taxon>Boraginales</taxon>
        <taxon>Boraginaceae</taxon>
        <taxon>Boraginoideae</taxon>
        <taxon>Lithospermeae</taxon>
        <taxon>Lithospermum</taxon>
    </lineage>
</organism>
<name>A0AAV3QI83_LITER</name>
<dbReference type="InterPro" id="IPR002093">
    <property type="entry name" value="BRCA2_repeat"/>
</dbReference>
<accession>A0AAV3QI83</accession>
<dbReference type="GO" id="GO:0006355">
    <property type="term" value="P:regulation of DNA-templated transcription"/>
    <property type="evidence" value="ECO:0007669"/>
    <property type="project" value="TreeGrafter"/>
</dbReference>
<comment type="caution">
    <text evidence="9">The sequence shown here is derived from an EMBL/GenBank/DDBJ whole genome shotgun (WGS) entry which is preliminary data.</text>
</comment>